<keyword evidence="4" id="KW-0560">Oxidoreductase</keyword>
<dbReference type="InterPro" id="IPR036291">
    <property type="entry name" value="NAD(P)-bd_dom_sf"/>
</dbReference>
<evidence type="ECO:0000256" key="5">
    <source>
        <dbReference type="ARBA" id="ARBA00023027"/>
    </source>
</evidence>
<gene>
    <name evidence="8" type="ORF">UFOPK1493_01355</name>
</gene>
<dbReference type="Pfam" id="PF08240">
    <property type="entry name" value="ADH_N"/>
    <property type="match status" value="1"/>
</dbReference>
<evidence type="ECO:0000256" key="3">
    <source>
        <dbReference type="ARBA" id="ARBA00022833"/>
    </source>
</evidence>
<feature type="transmembrane region" description="Helical" evidence="6">
    <location>
        <begin position="188"/>
        <end position="215"/>
    </location>
</feature>
<evidence type="ECO:0000256" key="6">
    <source>
        <dbReference type="SAM" id="Phobius"/>
    </source>
</evidence>
<name>A0A6J6CY19_9ZZZZ</name>
<reference evidence="8" key="1">
    <citation type="submission" date="2020-05" db="EMBL/GenBank/DDBJ databases">
        <authorList>
            <person name="Chiriac C."/>
            <person name="Salcher M."/>
            <person name="Ghai R."/>
            <person name="Kavagutti S V."/>
        </authorList>
    </citation>
    <scope>NUCLEOTIDE SEQUENCE</scope>
</reference>
<dbReference type="InterPro" id="IPR013149">
    <property type="entry name" value="ADH-like_C"/>
</dbReference>
<keyword evidence="2" id="KW-0479">Metal-binding</keyword>
<dbReference type="PANTHER" id="PTHR43880">
    <property type="entry name" value="ALCOHOL DEHYDROGENASE"/>
    <property type="match status" value="1"/>
</dbReference>
<feature type="domain" description="Enoyl reductase (ER)" evidence="7">
    <location>
        <begin position="10"/>
        <end position="358"/>
    </location>
</feature>
<accession>A0A6J6CY19</accession>
<dbReference type="SUPFAM" id="SSF50129">
    <property type="entry name" value="GroES-like"/>
    <property type="match status" value="1"/>
</dbReference>
<proteinExistence type="predicted"/>
<dbReference type="InterPro" id="IPR020843">
    <property type="entry name" value="ER"/>
</dbReference>
<organism evidence="8">
    <name type="scientific">freshwater metagenome</name>
    <dbReference type="NCBI Taxonomy" id="449393"/>
    <lineage>
        <taxon>unclassified sequences</taxon>
        <taxon>metagenomes</taxon>
        <taxon>ecological metagenomes</taxon>
    </lineage>
</organism>
<keyword evidence="6" id="KW-0472">Membrane</keyword>
<dbReference type="AlphaFoldDB" id="A0A6J6CY19"/>
<dbReference type="PROSITE" id="PS00059">
    <property type="entry name" value="ADH_ZINC"/>
    <property type="match status" value="1"/>
</dbReference>
<keyword evidence="6" id="KW-0812">Transmembrane</keyword>
<dbReference type="PANTHER" id="PTHR43880:SF12">
    <property type="entry name" value="ALCOHOL DEHYDROGENASE CLASS-3"/>
    <property type="match status" value="1"/>
</dbReference>
<dbReference type="SMART" id="SM00829">
    <property type="entry name" value="PKS_ER"/>
    <property type="match status" value="1"/>
</dbReference>
<keyword evidence="6" id="KW-1133">Transmembrane helix</keyword>
<evidence type="ECO:0000256" key="1">
    <source>
        <dbReference type="ARBA" id="ARBA00001947"/>
    </source>
</evidence>
<dbReference type="CDD" id="cd08278">
    <property type="entry name" value="benzyl_alcohol_DH"/>
    <property type="match status" value="1"/>
</dbReference>
<evidence type="ECO:0000256" key="2">
    <source>
        <dbReference type="ARBA" id="ARBA00022723"/>
    </source>
</evidence>
<dbReference type="Gene3D" id="3.40.50.720">
    <property type="entry name" value="NAD(P)-binding Rossmann-like Domain"/>
    <property type="match status" value="1"/>
</dbReference>
<evidence type="ECO:0000313" key="8">
    <source>
        <dbReference type="EMBL" id="CAB4555103.1"/>
    </source>
</evidence>
<dbReference type="GO" id="GO:0005829">
    <property type="term" value="C:cytosol"/>
    <property type="evidence" value="ECO:0007669"/>
    <property type="project" value="TreeGrafter"/>
</dbReference>
<dbReference type="GO" id="GO:0008270">
    <property type="term" value="F:zinc ion binding"/>
    <property type="evidence" value="ECO:0007669"/>
    <property type="project" value="InterPro"/>
</dbReference>
<dbReference type="InterPro" id="IPR013154">
    <property type="entry name" value="ADH-like_N"/>
</dbReference>
<dbReference type="SUPFAM" id="SSF51735">
    <property type="entry name" value="NAD(P)-binding Rossmann-fold domains"/>
    <property type="match status" value="1"/>
</dbReference>
<dbReference type="GO" id="GO:0046294">
    <property type="term" value="P:formaldehyde catabolic process"/>
    <property type="evidence" value="ECO:0007669"/>
    <property type="project" value="TreeGrafter"/>
</dbReference>
<dbReference type="EMBL" id="CAEZSR010000039">
    <property type="protein sequence ID" value="CAB4555103.1"/>
    <property type="molecule type" value="Genomic_DNA"/>
</dbReference>
<sequence length="362" mass="37403">MRIRAAVLRGASAAYSLEDLELAPPGPGEVRVRVAGAGMCHTDQLPRIGLADVPIVCGHEGSGVVDAVGEGVSRLAVGDHVVLSFDSCGRCRPCVQGAPAYCDTFIDRNLTGRRPDGTSSLVDAVGGHVGGRWFGQSSFATHCLATERNAVKVDPSLPLELLGPLGCGVQTGAASILVAMKVRAGSSLVVFGAGAVGLSAVMAAAIAGAATVVAVDLHQHRLDLAAELGATHVVLGDTPDLLESIRDLTDGGADFSFDTTGVPHVMLHALGCLRMTGVCGYVGVQHGTLELDDMALVGKTVLGIIEGGADPQRFIPVMIDHWRAGRFPFDRLVETFPLDQIAAAEQSSLAGGTIKPVLIPER</sequence>
<evidence type="ECO:0000259" key="7">
    <source>
        <dbReference type="SMART" id="SM00829"/>
    </source>
</evidence>
<keyword evidence="3" id="KW-0862">Zinc</keyword>
<keyword evidence="5" id="KW-0520">NAD</keyword>
<dbReference type="Gene3D" id="3.90.180.10">
    <property type="entry name" value="Medium-chain alcohol dehydrogenases, catalytic domain"/>
    <property type="match status" value="1"/>
</dbReference>
<dbReference type="FunFam" id="3.40.50.720:FF:000003">
    <property type="entry name" value="S-(hydroxymethyl)glutathione dehydrogenase"/>
    <property type="match status" value="1"/>
</dbReference>
<dbReference type="Pfam" id="PF00107">
    <property type="entry name" value="ADH_zinc_N"/>
    <property type="match status" value="1"/>
</dbReference>
<comment type="cofactor">
    <cofactor evidence="1">
        <name>Zn(2+)</name>
        <dbReference type="ChEBI" id="CHEBI:29105"/>
    </cofactor>
</comment>
<evidence type="ECO:0000256" key="4">
    <source>
        <dbReference type="ARBA" id="ARBA00023002"/>
    </source>
</evidence>
<dbReference type="InterPro" id="IPR011032">
    <property type="entry name" value="GroES-like_sf"/>
</dbReference>
<dbReference type="GO" id="GO:0051903">
    <property type="term" value="F:S-(hydroxymethyl)glutathione dehydrogenase [NAD(P)+] activity"/>
    <property type="evidence" value="ECO:0007669"/>
    <property type="project" value="TreeGrafter"/>
</dbReference>
<protein>
    <submittedName>
        <fullName evidence="8">Unannotated protein</fullName>
    </submittedName>
</protein>
<dbReference type="InterPro" id="IPR002328">
    <property type="entry name" value="ADH_Zn_CS"/>
</dbReference>